<accession>A0A5C5U6V9</accession>
<feature type="domain" description="PPIase FKBP-type" evidence="9">
    <location>
        <begin position="171"/>
        <end position="258"/>
    </location>
</feature>
<dbReference type="Gene3D" id="3.10.50.40">
    <property type="match status" value="1"/>
</dbReference>
<feature type="compositionally biased region" description="Basic and acidic residues" evidence="7">
    <location>
        <begin position="30"/>
        <end position="40"/>
    </location>
</feature>
<dbReference type="Gene3D" id="1.10.287.460">
    <property type="entry name" value="Peptidyl-prolyl cis-trans isomerase, FKBP-type, N-terminal domain"/>
    <property type="match status" value="1"/>
</dbReference>
<dbReference type="PROSITE" id="PS51257">
    <property type="entry name" value="PROKAR_LIPOPROTEIN"/>
    <property type="match status" value="1"/>
</dbReference>
<evidence type="ECO:0000256" key="1">
    <source>
        <dbReference type="ARBA" id="ARBA00000971"/>
    </source>
</evidence>
<dbReference type="PANTHER" id="PTHR43811">
    <property type="entry name" value="FKBP-TYPE PEPTIDYL-PROLYL CIS-TRANS ISOMERASE FKPA"/>
    <property type="match status" value="1"/>
</dbReference>
<dbReference type="GO" id="GO:0003755">
    <property type="term" value="F:peptidyl-prolyl cis-trans isomerase activity"/>
    <property type="evidence" value="ECO:0007669"/>
    <property type="project" value="UniProtKB-UniRule"/>
</dbReference>
<dbReference type="InterPro" id="IPR000774">
    <property type="entry name" value="PPIase_FKBP_N"/>
</dbReference>
<evidence type="ECO:0000259" key="9">
    <source>
        <dbReference type="PROSITE" id="PS50059"/>
    </source>
</evidence>
<reference evidence="10 11" key="1">
    <citation type="submission" date="2019-07" db="EMBL/GenBank/DDBJ databases">
        <title>Luteimonas sp. YD-1 nov., isolated from acidic soil.</title>
        <authorList>
            <person name="Zhou J."/>
        </authorList>
    </citation>
    <scope>NUCLEOTIDE SEQUENCE [LARGE SCALE GENOMIC DNA]</scope>
    <source>
        <strain evidence="10 11">YD-1</strain>
    </source>
</reference>
<name>A0A5C5U6V9_9GAMM</name>
<organism evidence="10 11">
    <name type="scientific">Luteimonas wenzhouensis</name>
    <dbReference type="NCBI Taxonomy" id="2599615"/>
    <lineage>
        <taxon>Bacteria</taxon>
        <taxon>Pseudomonadati</taxon>
        <taxon>Pseudomonadota</taxon>
        <taxon>Gammaproteobacteria</taxon>
        <taxon>Lysobacterales</taxon>
        <taxon>Lysobacteraceae</taxon>
        <taxon>Luteimonas</taxon>
    </lineage>
</organism>
<dbReference type="PANTHER" id="PTHR43811:SF19">
    <property type="entry name" value="39 KDA FK506-BINDING NUCLEAR PROTEIN"/>
    <property type="match status" value="1"/>
</dbReference>
<evidence type="ECO:0000256" key="5">
    <source>
        <dbReference type="PROSITE-ProRule" id="PRU00277"/>
    </source>
</evidence>
<dbReference type="FunFam" id="3.10.50.40:FF:000006">
    <property type="entry name" value="Peptidyl-prolyl cis-trans isomerase"/>
    <property type="match status" value="1"/>
</dbReference>
<dbReference type="EC" id="5.2.1.8" evidence="6"/>
<dbReference type="InterPro" id="IPR036944">
    <property type="entry name" value="PPIase_FKBP_N_sf"/>
</dbReference>
<dbReference type="Pfam" id="PF00254">
    <property type="entry name" value="FKBP_C"/>
    <property type="match status" value="1"/>
</dbReference>
<comment type="caution">
    <text evidence="10">The sequence shown here is derived from an EMBL/GenBank/DDBJ whole genome shotgun (WGS) entry which is preliminary data.</text>
</comment>
<keyword evidence="11" id="KW-1185">Reference proteome</keyword>
<keyword evidence="8" id="KW-0732">Signal</keyword>
<dbReference type="SUPFAM" id="SSF54534">
    <property type="entry name" value="FKBP-like"/>
    <property type="match status" value="1"/>
</dbReference>
<feature type="region of interest" description="Disordered" evidence="7">
    <location>
        <begin position="30"/>
        <end position="57"/>
    </location>
</feature>
<sequence>MTVSKRSIPLAVLAFAVAGTLAACQPLDKETGKPIARDGTEAEESAQVPERGGMRTEREQVSYAIGMQIGESLKGVRDEVDLATVFKAVRSTVDGKEPLLSQQDVMEVMQGFGMRMQARQMEEFARMAEENAQAGERFLAENAGKEGVQTTASGLQYLVLEPGDGPKPSATDTVRVHYRGTLLDGEVFDDSYARGEPVEFALNQVVPGWQEGLQLMPVGSKYRLWIPAQLGYGEGGTPGGPIGPNATLVFEVELLDIVRPGG</sequence>
<dbReference type="AlphaFoldDB" id="A0A5C5U6V9"/>
<protein>
    <recommendedName>
        <fullName evidence="6">Peptidyl-prolyl cis-trans isomerase</fullName>
        <ecNumber evidence="6">5.2.1.8</ecNumber>
    </recommendedName>
</protein>
<dbReference type="InterPro" id="IPR046357">
    <property type="entry name" value="PPIase_dom_sf"/>
</dbReference>
<evidence type="ECO:0000313" key="10">
    <source>
        <dbReference type="EMBL" id="TWT21724.1"/>
    </source>
</evidence>
<dbReference type="OrthoDB" id="9814548at2"/>
<comment type="catalytic activity">
    <reaction evidence="1 5 6">
        <text>[protein]-peptidylproline (omega=180) = [protein]-peptidylproline (omega=0)</text>
        <dbReference type="Rhea" id="RHEA:16237"/>
        <dbReference type="Rhea" id="RHEA-COMP:10747"/>
        <dbReference type="Rhea" id="RHEA-COMP:10748"/>
        <dbReference type="ChEBI" id="CHEBI:83833"/>
        <dbReference type="ChEBI" id="CHEBI:83834"/>
        <dbReference type="EC" id="5.2.1.8"/>
    </reaction>
</comment>
<keyword evidence="4 5" id="KW-0413">Isomerase</keyword>
<feature type="chain" id="PRO_5023066899" description="Peptidyl-prolyl cis-trans isomerase" evidence="8">
    <location>
        <begin position="23"/>
        <end position="262"/>
    </location>
</feature>
<evidence type="ECO:0000256" key="3">
    <source>
        <dbReference type="ARBA" id="ARBA00023110"/>
    </source>
</evidence>
<evidence type="ECO:0000313" key="11">
    <source>
        <dbReference type="Proteomes" id="UP000315949"/>
    </source>
</evidence>
<keyword evidence="3 5" id="KW-0697">Rotamase</keyword>
<dbReference type="PROSITE" id="PS50059">
    <property type="entry name" value="FKBP_PPIASE"/>
    <property type="match status" value="1"/>
</dbReference>
<feature type="signal peptide" evidence="8">
    <location>
        <begin position="1"/>
        <end position="22"/>
    </location>
</feature>
<evidence type="ECO:0000256" key="7">
    <source>
        <dbReference type="SAM" id="MobiDB-lite"/>
    </source>
</evidence>
<evidence type="ECO:0000256" key="6">
    <source>
        <dbReference type="RuleBase" id="RU003915"/>
    </source>
</evidence>
<dbReference type="GO" id="GO:0006457">
    <property type="term" value="P:protein folding"/>
    <property type="evidence" value="ECO:0007669"/>
    <property type="project" value="InterPro"/>
</dbReference>
<dbReference type="InterPro" id="IPR001179">
    <property type="entry name" value="PPIase_FKBP_dom"/>
</dbReference>
<dbReference type="Proteomes" id="UP000315949">
    <property type="component" value="Unassembled WGS sequence"/>
</dbReference>
<proteinExistence type="inferred from homology"/>
<comment type="similarity">
    <text evidence="2 6">Belongs to the FKBP-type PPIase family.</text>
</comment>
<gene>
    <name evidence="10" type="ORF">FQY79_00890</name>
</gene>
<dbReference type="Pfam" id="PF01346">
    <property type="entry name" value="FKBP_N"/>
    <property type="match status" value="1"/>
</dbReference>
<dbReference type="EMBL" id="VOHE01000001">
    <property type="protein sequence ID" value="TWT21724.1"/>
    <property type="molecule type" value="Genomic_DNA"/>
</dbReference>
<evidence type="ECO:0000256" key="4">
    <source>
        <dbReference type="ARBA" id="ARBA00023235"/>
    </source>
</evidence>
<evidence type="ECO:0000256" key="8">
    <source>
        <dbReference type="SAM" id="SignalP"/>
    </source>
</evidence>
<evidence type="ECO:0000256" key="2">
    <source>
        <dbReference type="ARBA" id="ARBA00006577"/>
    </source>
</evidence>